<dbReference type="SUPFAM" id="SSF51735">
    <property type="entry name" value="NAD(P)-binding Rossmann-fold domains"/>
    <property type="match status" value="1"/>
</dbReference>
<dbReference type="Gene3D" id="3.30.60.90">
    <property type="match status" value="1"/>
</dbReference>
<dbReference type="Gene3D" id="1.10.1200.10">
    <property type="entry name" value="ACP-like"/>
    <property type="match status" value="1"/>
</dbReference>
<dbReference type="GO" id="GO:0016020">
    <property type="term" value="C:membrane"/>
    <property type="evidence" value="ECO:0007669"/>
    <property type="project" value="TreeGrafter"/>
</dbReference>
<protein>
    <recommendedName>
        <fullName evidence="8">Carrier domain-containing protein</fullName>
    </recommendedName>
</protein>
<dbReference type="Pfam" id="PF23562">
    <property type="entry name" value="AMP-binding_C_3"/>
    <property type="match status" value="1"/>
</dbReference>
<name>A0A8J4V356_9MYCE</name>
<keyword evidence="1" id="KW-0596">Phosphopantetheine</keyword>
<dbReference type="SUPFAM" id="SSF47336">
    <property type="entry name" value="ACP-like"/>
    <property type="match status" value="1"/>
</dbReference>
<dbReference type="PROSITE" id="PS50075">
    <property type="entry name" value="CARRIER"/>
    <property type="match status" value="1"/>
</dbReference>
<dbReference type="InterPro" id="IPR043145">
    <property type="entry name" value="Znf_ZZ_sf"/>
</dbReference>
<feature type="region of interest" description="Disordered" evidence="7">
    <location>
        <begin position="114"/>
        <end position="158"/>
    </location>
</feature>
<gene>
    <name evidence="9" type="ORF">CYY_006433</name>
</gene>
<keyword evidence="3" id="KW-0479">Metal-binding</keyword>
<dbReference type="InterPro" id="IPR000873">
    <property type="entry name" value="AMP-dep_synth/lig_dom"/>
</dbReference>
<dbReference type="CDD" id="cd05235">
    <property type="entry name" value="SDR_e1"/>
    <property type="match status" value="1"/>
</dbReference>
<comment type="caution">
    <text evidence="9">The sequence shown here is derived from an EMBL/GenBank/DDBJ whole genome shotgun (WGS) entry which is preliminary data.</text>
</comment>
<dbReference type="PANTHER" id="PTHR43272:SF91">
    <property type="entry name" value="CARRIER DOMAIN-CONTAINING PROTEIN"/>
    <property type="match status" value="1"/>
</dbReference>
<dbReference type="AlphaFoldDB" id="A0A8J4V356"/>
<keyword evidence="2" id="KW-0597">Phosphoprotein</keyword>
<dbReference type="Proteomes" id="UP000695562">
    <property type="component" value="Unassembled WGS sequence"/>
</dbReference>
<dbReference type="SUPFAM" id="SSF56801">
    <property type="entry name" value="Acetyl-CoA synthetase-like"/>
    <property type="match status" value="1"/>
</dbReference>
<dbReference type="InterPro" id="IPR036736">
    <property type="entry name" value="ACP-like_sf"/>
</dbReference>
<evidence type="ECO:0000256" key="1">
    <source>
        <dbReference type="ARBA" id="ARBA00022450"/>
    </source>
</evidence>
<proteinExistence type="predicted"/>
<evidence type="ECO:0000256" key="4">
    <source>
        <dbReference type="ARBA" id="ARBA00022771"/>
    </source>
</evidence>
<dbReference type="GO" id="GO:0008270">
    <property type="term" value="F:zinc ion binding"/>
    <property type="evidence" value="ECO:0007669"/>
    <property type="project" value="UniProtKB-KW"/>
</dbReference>
<accession>A0A8J4V356</accession>
<keyword evidence="6" id="KW-0175">Coiled coil</keyword>
<reference evidence="9" key="1">
    <citation type="submission" date="2020-01" db="EMBL/GenBank/DDBJ databases">
        <title>Development of genomics and gene disruption for Polysphondylium violaceum indicates a role for the polyketide synthase stlB in stalk morphogenesis.</title>
        <authorList>
            <person name="Narita B."/>
            <person name="Kawabe Y."/>
            <person name="Kin K."/>
            <person name="Saito T."/>
            <person name="Gibbs R."/>
            <person name="Kuspa A."/>
            <person name="Muzny D."/>
            <person name="Queller D."/>
            <person name="Richards S."/>
            <person name="Strassman J."/>
            <person name="Sucgang R."/>
            <person name="Worley K."/>
            <person name="Schaap P."/>
        </authorList>
    </citation>
    <scope>NUCLEOTIDE SEQUENCE</scope>
    <source>
        <strain evidence="9">QSvi11</strain>
    </source>
</reference>
<dbReference type="PANTHER" id="PTHR43272">
    <property type="entry name" value="LONG-CHAIN-FATTY-ACID--COA LIGASE"/>
    <property type="match status" value="1"/>
</dbReference>
<dbReference type="Gene3D" id="3.40.50.720">
    <property type="entry name" value="NAD(P)-binding Rossmann-like Domain"/>
    <property type="match status" value="1"/>
</dbReference>
<dbReference type="Pfam" id="PF00501">
    <property type="entry name" value="AMP-binding"/>
    <property type="match status" value="1"/>
</dbReference>
<dbReference type="Pfam" id="PF00550">
    <property type="entry name" value="PP-binding"/>
    <property type="match status" value="1"/>
</dbReference>
<keyword evidence="10" id="KW-1185">Reference proteome</keyword>
<dbReference type="GO" id="GO:0005783">
    <property type="term" value="C:endoplasmic reticulum"/>
    <property type="evidence" value="ECO:0007669"/>
    <property type="project" value="TreeGrafter"/>
</dbReference>
<evidence type="ECO:0000313" key="10">
    <source>
        <dbReference type="Proteomes" id="UP000695562"/>
    </source>
</evidence>
<dbReference type="InterPro" id="IPR006162">
    <property type="entry name" value="Ppantetheine_attach_site"/>
</dbReference>
<feature type="compositionally biased region" description="Basic residues" evidence="7">
    <location>
        <begin position="133"/>
        <end position="146"/>
    </location>
</feature>
<evidence type="ECO:0000256" key="2">
    <source>
        <dbReference type="ARBA" id="ARBA00022553"/>
    </source>
</evidence>
<dbReference type="GO" id="GO:0004467">
    <property type="term" value="F:long-chain fatty acid-CoA ligase activity"/>
    <property type="evidence" value="ECO:0007669"/>
    <property type="project" value="TreeGrafter"/>
</dbReference>
<evidence type="ECO:0000256" key="5">
    <source>
        <dbReference type="ARBA" id="ARBA00022833"/>
    </source>
</evidence>
<dbReference type="InterPro" id="IPR042099">
    <property type="entry name" value="ANL_N_sf"/>
</dbReference>
<dbReference type="PROSITE" id="PS00012">
    <property type="entry name" value="PHOSPHOPANTETHEINE"/>
    <property type="match status" value="1"/>
</dbReference>
<organism evidence="9 10">
    <name type="scientific">Polysphondylium violaceum</name>
    <dbReference type="NCBI Taxonomy" id="133409"/>
    <lineage>
        <taxon>Eukaryota</taxon>
        <taxon>Amoebozoa</taxon>
        <taxon>Evosea</taxon>
        <taxon>Eumycetozoa</taxon>
        <taxon>Dictyostelia</taxon>
        <taxon>Dictyosteliales</taxon>
        <taxon>Dictyosteliaceae</taxon>
        <taxon>Polysphondylium</taxon>
    </lineage>
</organism>
<dbReference type="PROSITE" id="PS00455">
    <property type="entry name" value="AMP_BINDING"/>
    <property type="match status" value="1"/>
</dbReference>
<dbReference type="OrthoDB" id="1700726at2759"/>
<feature type="domain" description="Carrier" evidence="8">
    <location>
        <begin position="787"/>
        <end position="863"/>
    </location>
</feature>
<dbReference type="InterPro" id="IPR009081">
    <property type="entry name" value="PP-bd_ACP"/>
</dbReference>
<feature type="coiled-coil region" evidence="6">
    <location>
        <begin position="760"/>
        <end position="787"/>
    </location>
</feature>
<dbReference type="InterPro" id="IPR010080">
    <property type="entry name" value="Thioester_reductase-like_dom"/>
</dbReference>
<sequence>MLKALKDKIISLKKSDKKKTTSDTAYSNNHDQKHAREPVSLFYCNQCSCIIEGTRYVCIECSDMDLCQKCYDWECKYYEISSLLFTDSDQITRPPKDIIRNINTDQQETEIIIKENTSDTSNSNNNQDENNKDKKHKHQKHHKHTKPPPTEITGDGYVIHQDSSPLPHYYTKETKSQLEYVKEVGGDSMLKTIQNIFNAYTDRPCLGIRVKLDDDEVDEGGYEYGFQWKTYGQVYTLVTSLVKALSHNSIERNEFISIYLNNCLEWYVCDYAANLCSLSVVPIHHASNQLALLEQLSNSDSTCVFLSRESLPNLIELFKEFGDRLNSDKKLSIKLIIHKEDDYDKEMVEQYLVPAGIQFKTFNQMLKEGDTHESPKYELVPRQPDDICALNYTSGSTGTPKGVVKIEKIINGELCQSYALYPNSVVSYNTLSHSQRMSDWRYMYMGGRVAIQPSDQMDTLFETIQIIRPISLWGVPRFWNLVYAQYKAQVHDYQLQNPDVPLQKARKAALERMKFVFGDRIRVMVTGGAPTSQEVIDFVKKCWEGISFSNSYGLTEITGVCVDGRITDEVKFKLEPVPEFNYYPTDKPYPRGELYVQSASMSLSYYKNKDLTNDSFIDGWFKTGDIVELVGTRQVNIIDRKKHAFKLSNGEFVAPETLENEFLPSPLIEQIFIYGDRFKAFLVAVVVPSSTCIELFKQENEEEKESKIKTKLLQELNRIAMLKRLPSYEIPKMITVDFTQWTIEAGLITGSGKYNRGGIYNLYKQKIDEMYKQMEQLQSVMESKDSDEKSKLVQEYIRSVLNLDMDDGSIGTLSFTQMGGDSLSAIKLANLLKEKANIDISPTLILNQENNISQLTSLIGNNVNGNGEDLLNANTTMDWEKEMTLPKEIVNCLESIKSLKATNETNQTVFITGSSGFLGSFLLANLLELENVSKVYCLLRNNQKVQDIFKTNLITLSDESLFDKIVVLNGDLSKENFGISQQEYTTLAETVDLVLHNGAIVNMALPYPNMKSVNVNATLDIIKLCSTNKLKKLGFVSTMGIFLSRDQDITETTIPSTDYLDYAGGYNQSKLVADVLVRKAGVHGLPVMIFRPATIFAHSKTGFENKHDFVGFIIKSILMSNSYPHLKTLEQGGQFNLSPVDWVSDSIVSLLAMDNLWKNTNKIFHMVNQHTTPLDLLASLIIQAGHPLDRVSLSEWYQEQLSPDKPLFTVSNLFKKDKFPGFGERGFKCPNTKLYVPLCSPITIANIKSYLNYFNNNK</sequence>
<dbReference type="Gene3D" id="3.40.50.12780">
    <property type="entry name" value="N-terminal domain of ligase-like"/>
    <property type="match status" value="1"/>
</dbReference>
<evidence type="ECO:0000256" key="3">
    <source>
        <dbReference type="ARBA" id="ARBA00022723"/>
    </source>
</evidence>
<keyword evidence="5" id="KW-0862">Zinc</keyword>
<keyword evidence="4" id="KW-0863">Zinc-finger</keyword>
<dbReference type="EMBL" id="AJWJ01000296">
    <property type="protein sequence ID" value="KAF2072257.1"/>
    <property type="molecule type" value="Genomic_DNA"/>
</dbReference>
<evidence type="ECO:0000313" key="9">
    <source>
        <dbReference type="EMBL" id="KAF2072257.1"/>
    </source>
</evidence>
<feature type="compositionally biased region" description="Low complexity" evidence="7">
    <location>
        <begin position="118"/>
        <end position="128"/>
    </location>
</feature>
<evidence type="ECO:0000256" key="7">
    <source>
        <dbReference type="SAM" id="MobiDB-lite"/>
    </source>
</evidence>
<evidence type="ECO:0000256" key="6">
    <source>
        <dbReference type="SAM" id="Coils"/>
    </source>
</evidence>
<dbReference type="Pfam" id="PF07993">
    <property type="entry name" value="NAD_binding_4"/>
    <property type="match status" value="1"/>
</dbReference>
<dbReference type="InterPro" id="IPR036291">
    <property type="entry name" value="NAD(P)-bd_dom_sf"/>
</dbReference>
<evidence type="ECO:0000259" key="8">
    <source>
        <dbReference type="PROSITE" id="PS50075"/>
    </source>
</evidence>
<dbReference type="NCBIfam" id="TIGR01746">
    <property type="entry name" value="Thioester-redct"/>
    <property type="match status" value="1"/>
</dbReference>
<dbReference type="InterPro" id="IPR020845">
    <property type="entry name" value="AMP-binding_CS"/>
</dbReference>
<dbReference type="SUPFAM" id="SSF57850">
    <property type="entry name" value="RING/U-box"/>
    <property type="match status" value="1"/>
</dbReference>
<dbReference type="InterPro" id="IPR013120">
    <property type="entry name" value="FAR_NAD-bd"/>
</dbReference>